<dbReference type="PANTHER" id="PTHR10790">
    <property type="entry name" value="TPR-DOMAIN CONTAINING PROTEIN"/>
    <property type="match status" value="1"/>
</dbReference>
<feature type="transmembrane region" description="Helical" evidence="1">
    <location>
        <begin position="567"/>
        <end position="586"/>
    </location>
</feature>
<dbReference type="PANTHER" id="PTHR10790:SF51">
    <property type="entry name" value="TETRATRICOPEPTIDE REPEAT PROTEIN"/>
    <property type="match status" value="1"/>
</dbReference>
<organism evidence="2 3">
    <name type="scientific">Candidatus Fusicatenibacter intestinigallinarum</name>
    <dbReference type="NCBI Taxonomy" id="2838598"/>
    <lineage>
        <taxon>Bacteria</taxon>
        <taxon>Bacillati</taxon>
        <taxon>Bacillota</taxon>
        <taxon>Clostridia</taxon>
        <taxon>Lachnospirales</taxon>
        <taxon>Lachnospiraceae</taxon>
        <taxon>Fusicatenibacter</taxon>
    </lineage>
</organism>
<feature type="transmembrane region" description="Helical" evidence="1">
    <location>
        <begin position="208"/>
        <end position="230"/>
    </location>
</feature>
<feature type="transmembrane region" description="Helical" evidence="1">
    <location>
        <begin position="242"/>
        <end position="262"/>
    </location>
</feature>
<feature type="transmembrane region" description="Helical" evidence="1">
    <location>
        <begin position="405"/>
        <end position="426"/>
    </location>
</feature>
<evidence type="ECO:0000256" key="1">
    <source>
        <dbReference type="SAM" id="Phobius"/>
    </source>
</evidence>
<feature type="transmembrane region" description="Helical" evidence="1">
    <location>
        <begin position="7"/>
        <end position="24"/>
    </location>
</feature>
<dbReference type="Pfam" id="PF10060">
    <property type="entry name" value="DUF2298"/>
    <property type="match status" value="1"/>
</dbReference>
<evidence type="ECO:0000313" key="2">
    <source>
        <dbReference type="EMBL" id="HJC16271.1"/>
    </source>
</evidence>
<name>A0A9D2SMQ3_9FIRM</name>
<feature type="transmembrane region" description="Helical" evidence="1">
    <location>
        <begin position="311"/>
        <end position="331"/>
    </location>
</feature>
<accession>A0A9D2SMQ3</accession>
<feature type="transmembrane region" description="Helical" evidence="1">
    <location>
        <begin position="374"/>
        <end position="393"/>
    </location>
</feature>
<feature type="transmembrane region" description="Helical" evidence="1">
    <location>
        <begin position="351"/>
        <end position="368"/>
    </location>
</feature>
<feature type="transmembrane region" description="Helical" evidence="1">
    <location>
        <begin position="446"/>
        <end position="467"/>
    </location>
</feature>
<keyword evidence="1" id="KW-0812">Transmembrane</keyword>
<reference evidence="2" key="2">
    <citation type="submission" date="2021-04" db="EMBL/GenBank/DDBJ databases">
        <authorList>
            <person name="Gilroy R."/>
        </authorList>
    </citation>
    <scope>NUCLEOTIDE SEQUENCE</scope>
    <source>
        <strain evidence="2">CHK185-5351</strain>
    </source>
</reference>
<dbReference type="EMBL" id="DWWU01000044">
    <property type="protein sequence ID" value="HJC16271.1"/>
    <property type="molecule type" value="Genomic_DNA"/>
</dbReference>
<dbReference type="AlphaFoldDB" id="A0A9D2SMQ3"/>
<proteinExistence type="predicted"/>
<dbReference type="Proteomes" id="UP000823849">
    <property type="component" value="Unassembled WGS sequence"/>
</dbReference>
<sequence>MSRKSTVAGIAMILMVLATIPLLGSDNVPFLKWWIMILIIGIGFYPVTASLFAAYTDRGWLFSKVFGVAVSGFLVFALTVCKVTQFVSLTCIGVTVVCFLVCWIYGFKKVKVEMPDVDLIFQEEALFLLFFLLWTYLAGFHPEAHGTEKFMDYGFMKAMMRSTELPAKDIWYGTEGINYYYGGQYYAVFLTKLSFTDVKQTYNLMRTLVAAFAFVLPFSVCYQMLCARILQRRKKKKLSPVIGGLLSGAAVSLAGNMHYVVYGCIGKWLGWESAADYWFPDSTRYIGYNPVVENDRTIHEFPSYSFVLGDLHAHVVNVMFVLFVIGGVYAYVRRVQEEKAGEGKWDVKTILLQPHLILLAFFIGIFHWTNYWDFVIYFVVVCCGALYGALYRYRCRAKQVVSTVLAQAVEVFAIGTMIALPFTISFDTMVSGVALAQRHSMLYQLAILWGLPVCLVLLFLAAVFLTWKRIEAPAGAEADHSEKRREDAFSREMTERAADDAKQKALAEERKALKFRDFWARAPLSDIFAGILGVCAIGLVVIPEIVYVRDIYEEYYARSNTMFKLTYQAFILFGIVMGYILVRFLTWKKEHIIKAFGAVGLVCLLWTCGYFGTAVYSWFGNVLDPSEYRGLDATAYLENVFPEDASAIRWLDETVEGQPVVLEANGDSYSDYERVSAMTGLPTVLGWYVHEWLWRGDTLDLNTRSADVEQIYTSSDPDLVEELLQKYQVSYIFVGSKEREKYTALNEAVLQQVGEIVYQDEQTGTYILQIVREDG</sequence>
<feature type="transmembrane region" description="Helical" evidence="1">
    <location>
        <begin position="86"/>
        <end position="107"/>
    </location>
</feature>
<feature type="transmembrane region" description="Helical" evidence="1">
    <location>
        <begin position="30"/>
        <end position="54"/>
    </location>
</feature>
<feature type="transmembrane region" description="Helical" evidence="1">
    <location>
        <begin position="119"/>
        <end position="137"/>
    </location>
</feature>
<feature type="transmembrane region" description="Helical" evidence="1">
    <location>
        <begin position="524"/>
        <end position="547"/>
    </location>
</feature>
<keyword evidence="1" id="KW-1133">Transmembrane helix</keyword>
<feature type="transmembrane region" description="Helical" evidence="1">
    <location>
        <begin position="598"/>
        <end position="619"/>
    </location>
</feature>
<evidence type="ECO:0000313" key="3">
    <source>
        <dbReference type="Proteomes" id="UP000823849"/>
    </source>
</evidence>
<evidence type="ECO:0008006" key="4">
    <source>
        <dbReference type="Google" id="ProtNLM"/>
    </source>
</evidence>
<feature type="transmembrane region" description="Helical" evidence="1">
    <location>
        <begin position="61"/>
        <end position="80"/>
    </location>
</feature>
<dbReference type="InterPro" id="IPR018746">
    <property type="entry name" value="DUF2298"/>
</dbReference>
<comment type="caution">
    <text evidence="2">The sequence shown here is derived from an EMBL/GenBank/DDBJ whole genome shotgun (WGS) entry which is preliminary data.</text>
</comment>
<gene>
    <name evidence="2" type="ORF">H9705_10730</name>
</gene>
<dbReference type="NCBIfam" id="TIGR03662">
    <property type="entry name" value="Chlor_Arch_YYY"/>
    <property type="match status" value="1"/>
</dbReference>
<reference evidence="2" key="1">
    <citation type="journal article" date="2021" name="PeerJ">
        <title>Extensive microbial diversity within the chicken gut microbiome revealed by metagenomics and culture.</title>
        <authorList>
            <person name="Gilroy R."/>
            <person name="Ravi A."/>
            <person name="Getino M."/>
            <person name="Pursley I."/>
            <person name="Horton D.L."/>
            <person name="Alikhan N.F."/>
            <person name="Baker D."/>
            <person name="Gharbi K."/>
            <person name="Hall N."/>
            <person name="Watson M."/>
            <person name="Adriaenssens E.M."/>
            <person name="Foster-Nyarko E."/>
            <person name="Jarju S."/>
            <person name="Secka A."/>
            <person name="Antonio M."/>
            <person name="Oren A."/>
            <person name="Chaudhuri R.R."/>
            <person name="La Ragione R."/>
            <person name="Hildebrand F."/>
            <person name="Pallen M.J."/>
        </authorList>
    </citation>
    <scope>NUCLEOTIDE SEQUENCE</scope>
    <source>
        <strain evidence="2">CHK185-5351</strain>
    </source>
</reference>
<protein>
    <recommendedName>
        <fullName evidence="4">Chlor_Arch_YYY domain</fullName>
    </recommendedName>
</protein>
<keyword evidence="1" id="KW-0472">Membrane</keyword>